<evidence type="ECO:0000313" key="2">
    <source>
        <dbReference type="Proteomes" id="UP000050398"/>
    </source>
</evidence>
<dbReference type="Proteomes" id="UP000050398">
    <property type="component" value="Unassembled WGS sequence"/>
</dbReference>
<organism evidence="1 2">
    <name type="scientific">Rossellomorea vietnamensis</name>
    <dbReference type="NCBI Taxonomy" id="218284"/>
    <lineage>
        <taxon>Bacteria</taxon>
        <taxon>Bacillati</taxon>
        <taxon>Bacillota</taxon>
        <taxon>Bacilli</taxon>
        <taxon>Bacillales</taxon>
        <taxon>Bacillaceae</taxon>
        <taxon>Rossellomorea</taxon>
    </lineage>
</organism>
<dbReference type="AlphaFoldDB" id="A0A0P6W3P7"/>
<evidence type="ECO:0008006" key="3">
    <source>
        <dbReference type="Google" id="ProtNLM"/>
    </source>
</evidence>
<proteinExistence type="predicted"/>
<protein>
    <recommendedName>
        <fullName evidence="3">Competence protein ComN</fullName>
    </recommendedName>
</protein>
<sequence>MKNNQHPYDRFYESLVPALVSKVEELEVLGYGKADADRLWAYLTKKKWKKPEVDVKLFQLVSDVLTVKPGEYMSFETIEAYRSPNWFAEVNEDELNELLRPNKNGK</sequence>
<dbReference type="PATRIC" id="fig|218284.4.peg.699"/>
<comment type="caution">
    <text evidence="1">The sequence shown here is derived from an EMBL/GenBank/DDBJ whole genome shotgun (WGS) entry which is preliminary data.</text>
</comment>
<accession>A0A0P6W3P7</accession>
<name>A0A0P6W3P7_9BACI</name>
<gene>
    <name evidence="1" type="ORF">AM506_03280</name>
</gene>
<dbReference type="Pfam" id="PF13797">
    <property type="entry name" value="Post_transc_reg"/>
    <property type="match status" value="1"/>
</dbReference>
<dbReference type="EMBL" id="LIXZ01000002">
    <property type="protein sequence ID" value="KPL60777.1"/>
    <property type="molecule type" value="Genomic_DNA"/>
</dbReference>
<reference evidence="1 2" key="1">
    <citation type="submission" date="2015-08" db="EMBL/GenBank/DDBJ databases">
        <title>Draft Genome Sequence of Bacillus vietnamensis UCD-SED5.</title>
        <authorList>
            <person name="Lee R.D."/>
            <person name="Jospin G."/>
            <person name="Lang J.M."/>
            <person name="Coil D.A."/>
            <person name="Eisen J.A."/>
        </authorList>
    </citation>
    <scope>NUCLEOTIDE SEQUENCE [LARGE SCALE GENOMIC DNA]</scope>
    <source>
        <strain evidence="1 2">UCD-SED5</strain>
    </source>
</reference>
<dbReference type="eggNOG" id="ENOG503318Y">
    <property type="taxonomic scope" value="Bacteria"/>
</dbReference>
<dbReference type="OrthoDB" id="2990595at2"/>
<evidence type="ECO:0000313" key="1">
    <source>
        <dbReference type="EMBL" id="KPL60777.1"/>
    </source>
</evidence>
<dbReference type="RefSeq" id="WP_060670803.1">
    <property type="nucleotide sequence ID" value="NZ_JBCNGU010000018.1"/>
</dbReference>
<dbReference type="InterPro" id="IPR025716">
    <property type="entry name" value="Post-transcriptional_regulator"/>
</dbReference>